<dbReference type="PANTHER" id="PTHR40626">
    <property type="entry name" value="MIP31509P"/>
    <property type="match status" value="1"/>
</dbReference>
<dbReference type="GO" id="GO:0000785">
    <property type="term" value="C:chromatin"/>
    <property type="evidence" value="ECO:0007669"/>
    <property type="project" value="TreeGrafter"/>
</dbReference>
<dbReference type="SMART" id="SM00355">
    <property type="entry name" value="ZnF_C2H2"/>
    <property type="match status" value="2"/>
</dbReference>
<gene>
    <name evidence="9" type="ORF">M747DRAFT_242407</name>
</gene>
<evidence type="ECO:0000256" key="2">
    <source>
        <dbReference type="ARBA" id="ARBA00022723"/>
    </source>
</evidence>
<keyword evidence="2" id="KW-0479">Metal-binding</keyword>
<evidence type="ECO:0000256" key="5">
    <source>
        <dbReference type="ARBA" id="ARBA00022833"/>
    </source>
</evidence>
<protein>
    <submittedName>
        <fullName evidence="9">C2H2 finger domain protein</fullName>
    </submittedName>
</protein>
<keyword evidence="6" id="KW-0539">Nucleus</keyword>
<sequence>MAQLTMQWSLVENQQQTEPLKYDYSISQSNWNYTNEEDETLTMRRSTTQSEIPLPITYTPTTHRISKAKKGKRVHACEYPGCNKVFTRAEHRRRHELNHNPEALFRCTHSHCKKAFHRPDLLARHMERHELEAQMDRTAQWHQQSRTPIISEPYVPATTSMPATQTPYLAVTQPHNAMSVGALVAPAIHPDLSNDCGLMWNSVEITSGHQTPLYQGPHQIHESVEDSRYYATPETCPSPISDGTSLSVHSHSRSSVVSTPVTVAEPYPESLMEPDLTSSPMSMQSNMRCWEQPDTSLPSLSMMPLPLTESLLHPSIHCHYPSPSWSASPSLTYEEHALPPASYPPAMNWKSWAI</sequence>
<comment type="subcellular location">
    <subcellularLocation>
        <location evidence="1">Nucleus</location>
    </subcellularLocation>
</comment>
<dbReference type="VEuPathDB" id="FungiDB:M747DRAFT_242407"/>
<evidence type="ECO:0000259" key="8">
    <source>
        <dbReference type="PROSITE" id="PS50157"/>
    </source>
</evidence>
<dbReference type="InterPro" id="IPR051059">
    <property type="entry name" value="VerF-like"/>
</dbReference>
<dbReference type="InterPro" id="IPR036236">
    <property type="entry name" value="Znf_C2H2_sf"/>
</dbReference>
<dbReference type="PROSITE" id="PS00028">
    <property type="entry name" value="ZINC_FINGER_C2H2_1"/>
    <property type="match status" value="2"/>
</dbReference>
<dbReference type="SUPFAM" id="SSF57667">
    <property type="entry name" value="beta-beta-alpha zinc fingers"/>
    <property type="match status" value="1"/>
</dbReference>
<dbReference type="PANTHER" id="PTHR40626:SF30">
    <property type="entry name" value="FINGER DOMAIN PROTEIN, PUTATIVE (AFU_ORTHOLOGUE AFUA_4G13600)-RELATED"/>
    <property type="match status" value="1"/>
</dbReference>
<organism evidence="9 10">
    <name type="scientific">Aspergillus niger ATCC 13496</name>
    <dbReference type="NCBI Taxonomy" id="1353008"/>
    <lineage>
        <taxon>Eukaryota</taxon>
        <taxon>Fungi</taxon>
        <taxon>Dikarya</taxon>
        <taxon>Ascomycota</taxon>
        <taxon>Pezizomycotina</taxon>
        <taxon>Eurotiomycetes</taxon>
        <taxon>Eurotiomycetidae</taxon>
        <taxon>Eurotiales</taxon>
        <taxon>Aspergillaceae</taxon>
        <taxon>Aspergillus</taxon>
        <taxon>Aspergillus subgen. Circumdati</taxon>
    </lineage>
</organism>
<feature type="domain" description="C2H2-type" evidence="8">
    <location>
        <begin position="105"/>
        <end position="134"/>
    </location>
</feature>
<dbReference type="InterPro" id="IPR013087">
    <property type="entry name" value="Znf_C2H2_type"/>
</dbReference>
<proteinExistence type="predicted"/>
<keyword evidence="5" id="KW-0862">Zinc</keyword>
<name>A0A370BTG3_ASPNG</name>
<dbReference type="Gene3D" id="3.30.160.60">
    <property type="entry name" value="Classic Zinc Finger"/>
    <property type="match status" value="2"/>
</dbReference>
<keyword evidence="4 7" id="KW-0863">Zinc-finger</keyword>
<feature type="domain" description="C2H2-type" evidence="8">
    <location>
        <begin position="75"/>
        <end position="104"/>
    </location>
</feature>
<dbReference type="PROSITE" id="PS50157">
    <property type="entry name" value="ZINC_FINGER_C2H2_2"/>
    <property type="match status" value="2"/>
</dbReference>
<evidence type="ECO:0000313" key="10">
    <source>
        <dbReference type="Proteomes" id="UP000253845"/>
    </source>
</evidence>
<evidence type="ECO:0000256" key="4">
    <source>
        <dbReference type="ARBA" id="ARBA00022771"/>
    </source>
</evidence>
<evidence type="ECO:0000313" key="9">
    <source>
        <dbReference type="EMBL" id="RDH17688.1"/>
    </source>
</evidence>
<dbReference type="GO" id="GO:0000978">
    <property type="term" value="F:RNA polymerase II cis-regulatory region sequence-specific DNA binding"/>
    <property type="evidence" value="ECO:0007669"/>
    <property type="project" value="InterPro"/>
</dbReference>
<dbReference type="Pfam" id="PF00096">
    <property type="entry name" value="zf-C2H2"/>
    <property type="match status" value="1"/>
</dbReference>
<dbReference type="GO" id="GO:0005634">
    <property type="term" value="C:nucleus"/>
    <property type="evidence" value="ECO:0007669"/>
    <property type="project" value="UniProtKB-SubCell"/>
</dbReference>
<evidence type="ECO:0000256" key="3">
    <source>
        <dbReference type="ARBA" id="ARBA00022737"/>
    </source>
</evidence>
<evidence type="ECO:0000256" key="6">
    <source>
        <dbReference type="ARBA" id="ARBA00023242"/>
    </source>
</evidence>
<evidence type="ECO:0000256" key="7">
    <source>
        <dbReference type="PROSITE-ProRule" id="PRU00042"/>
    </source>
</evidence>
<accession>A0A370BTG3</accession>
<dbReference type="GO" id="GO:0008270">
    <property type="term" value="F:zinc ion binding"/>
    <property type="evidence" value="ECO:0007669"/>
    <property type="project" value="UniProtKB-KW"/>
</dbReference>
<dbReference type="Proteomes" id="UP000253845">
    <property type="component" value="Unassembled WGS sequence"/>
</dbReference>
<evidence type="ECO:0000256" key="1">
    <source>
        <dbReference type="ARBA" id="ARBA00004123"/>
    </source>
</evidence>
<dbReference type="AlphaFoldDB" id="A0A370BTG3"/>
<keyword evidence="3" id="KW-0677">Repeat</keyword>
<reference evidence="9 10" key="1">
    <citation type="submission" date="2018-07" db="EMBL/GenBank/DDBJ databases">
        <title>Section-level genome sequencing of Aspergillus section Nigri to investigate inter- and intra-species variation.</title>
        <authorList>
            <consortium name="DOE Joint Genome Institute"/>
            <person name="Vesth T.C."/>
            <person name="Nybo J.L."/>
            <person name="Theobald S."/>
            <person name="Frisvad J.C."/>
            <person name="Larsen T.O."/>
            <person name="Nielsen K.F."/>
            <person name="Hoof J.B."/>
            <person name="Brandl J."/>
            <person name="Salamov A."/>
            <person name="Riley R."/>
            <person name="Gladden J.M."/>
            <person name="Phatale P."/>
            <person name="Nielsen M.T."/>
            <person name="Lyhne E.K."/>
            <person name="Kogle M.E."/>
            <person name="Strasser K."/>
            <person name="McDonnell E."/>
            <person name="Barry K."/>
            <person name="Clum A."/>
            <person name="Chen C."/>
            <person name="Nolan M."/>
            <person name="Sandor L."/>
            <person name="Kuo A."/>
            <person name="Lipzen A."/>
            <person name="Hainaut M."/>
            <person name="Drula E."/>
            <person name="Tsang A."/>
            <person name="Magnuson J.K."/>
            <person name="Henrissat B."/>
            <person name="Wiebenga A."/>
            <person name="Simmons B.A."/>
            <person name="Makela M.R."/>
            <person name="De vries R.P."/>
            <person name="Grigoriev I.V."/>
            <person name="Mortensen U.H."/>
            <person name="Baker S.E."/>
            <person name="Andersen M.R."/>
        </authorList>
    </citation>
    <scope>NUCLEOTIDE SEQUENCE [LARGE SCALE GENOMIC DNA]</scope>
    <source>
        <strain evidence="9 10">ATCC 13496</strain>
    </source>
</reference>
<dbReference type="GO" id="GO:0000981">
    <property type="term" value="F:DNA-binding transcription factor activity, RNA polymerase II-specific"/>
    <property type="evidence" value="ECO:0007669"/>
    <property type="project" value="InterPro"/>
</dbReference>
<dbReference type="EMBL" id="KZ851929">
    <property type="protein sequence ID" value="RDH17688.1"/>
    <property type="molecule type" value="Genomic_DNA"/>
</dbReference>